<proteinExistence type="predicted"/>
<organism evidence="2 3">
    <name type="scientific">Oedothorax gibbosus</name>
    <dbReference type="NCBI Taxonomy" id="931172"/>
    <lineage>
        <taxon>Eukaryota</taxon>
        <taxon>Metazoa</taxon>
        <taxon>Ecdysozoa</taxon>
        <taxon>Arthropoda</taxon>
        <taxon>Chelicerata</taxon>
        <taxon>Arachnida</taxon>
        <taxon>Araneae</taxon>
        <taxon>Araneomorphae</taxon>
        <taxon>Entelegynae</taxon>
        <taxon>Araneoidea</taxon>
        <taxon>Linyphiidae</taxon>
        <taxon>Erigoninae</taxon>
        <taxon>Oedothorax</taxon>
    </lineage>
</organism>
<protein>
    <submittedName>
        <fullName evidence="2">Uncharacterized protein</fullName>
    </submittedName>
</protein>
<evidence type="ECO:0000313" key="2">
    <source>
        <dbReference type="EMBL" id="KAG8191599.1"/>
    </source>
</evidence>
<dbReference type="AlphaFoldDB" id="A0AAV6V4X6"/>
<evidence type="ECO:0000313" key="3">
    <source>
        <dbReference type="Proteomes" id="UP000827092"/>
    </source>
</evidence>
<sequence length="105" mass="11921">MIKDRKPKVGFLPQSCKEELLVPKSSSNSKENNNSRSDDCNDIYEKDKTRLQPKILTLSKTVAKVLMNPSINVSVCIPKENTKTETFSTFVEETQFKMSESEAFV</sequence>
<feature type="compositionally biased region" description="Basic and acidic residues" evidence="1">
    <location>
        <begin position="36"/>
        <end position="45"/>
    </location>
</feature>
<gene>
    <name evidence="2" type="ORF">JTE90_018534</name>
</gene>
<dbReference type="EMBL" id="JAFNEN010000156">
    <property type="protein sequence ID" value="KAG8191599.1"/>
    <property type="molecule type" value="Genomic_DNA"/>
</dbReference>
<feature type="compositionally biased region" description="Low complexity" evidence="1">
    <location>
        <begin position="25"/>
        <end position="35"/>
    </location>
</feature>
<feature type="region of interest" description="Disordered" evidence="1">
    <location>
        <begin position="22"/>
        <end position="45"/>
    </location>
</feature>
<accession>A0AAV6V4X6</accession>
<comment type="caution">
    <text evidence="2">The sequence shown here is derived from an EMBL/GenBank/DDBJ whole genome shotgun (WGS) entry which is preliminary data.</text>
</comment>
<name>A0AAV6V4X6_9ARAC</name>
<keyword evidence="3" id="KW-1185">Reference proteome</keyword>
<evidence type="ECO:0000256" key="1">
    <source>
        <dbReference type="SAM" id="MobiDB-lite"/>
    </source>
</evidence>
<dbReference type="Proteomes" id="UP000827092">
    <property type="component" value="Unassembled WGS sequence"/>
</dbReference>
<reference evidence="2 3" key="1">
    <citation type="journal article" date="2022" name="Nat. Ecol. Evol.">
        <title>A masculinizing supergene underlies an exaggerated male reproductive morph in a spider.</title>
        <authorList>
            <person name="Hendrickx F."/>
            <person name="De Corte Z."/>
            <person name="Sonet G."/>
            <person name="Van Belleghem S.M."/>
            <person name="Kostlbacher S."/>
            <person name="Vangestel C."/>
        </authorList>
    </citation>
    <scope>NUCLEOTIDE SEQUENCE [LARGE SCALE GENOMIC DNA]</scope>
    <source>
        <strain evidence="2">W744_W776</strain>
    </source>
</reference>